<sequence length="619" mass="70288">MENENNANNNNPRANPPRRTLSDYAMYQGPRHYSSIVIPHNARTVEIKPAYLNLVSAHQFTGKDYEDPYAHLDNFYELVATMGYSDTEREAAYMMPFPFSLLARYVHVKFEISTFRQGAEEAFYEAWERFQLLLRKCPNHGFEDIDQLNIFCNGLKPYTKMILDSAAGGTMMSVDAEQATRIITALSSTDRQAQHNRRTVQKRGTPPIHQQVLRCEYCGGDHVTGQCSMSMHQLEEEYSQGWRGNQNQIQNQNQNFGWRQEAGPSNRQPPYQSSYEQGQHPPLHERQTKLEETLEKFMQVSISNQKNTDASIRNLETEVGQLAKQMADQNADRQQFSANTQTNPKEHCKAITTRSGKVIGKGIGENLAVEQEVLHETEAGTSETVVRDLHKGKELQHEEAGSTENAARKSTELPQLKDLPYPKKPSKKDKERQYASFLDLFKNLQINISFMEAMEQMPLYAKFMKDLLTKKRKLSVEIVTLKAGCSAITQKSLPEKTKDPGSFTIPVTIGELSVGKTLLDLGASINLMPLSMLKRIGELEIKPTRMTLQLADRSVKYPYGVAEDVLVKVDDLVFPVDFVIMDIEEDKEVPLILGRPFMKTARVVIDVDDGKLKVRVDDQ</sequence>
<dbReference type="SUPFAM" id="SSF50630">
    <property type="entry name" value="Acid proteases"/>
    <property type="match status" value="1"/>
</dbReference>
<comment type="caution">
    <text evidence="3">The sequence shown here is derived from an EMBL/GenBank/DDBJ whole genome shotgun (WGS) entry which is preliminary data.</text>
</comment>
<dbReference type="Pfam" id="PF03732">
    <property type="entry name" value="Retrotrans_gag"/>
    <property type="match status" value="1"/>
</dbReference>
<feature type="domain" description="Retrotransposon gag" evidence="2">
    <location>
        <begin position="107"/>
        <end position="157"/>
    </location>
</feature>
<gene>
    <name evidence="3" type="ORF">LLUT_LOCUS17979</name>
</gene>
<dbReference type="InterPro" id="IPR021109">
    <property type="entry name" value="Peptidase_aspartic_dom_sf"/>
</dbReference>
<dbReference type="CDD" id="cd00303">
    <property type="entry name" value="retropepsin_like"/>
    <property type="match status" value="1"/>
</dbReference>
<evidence type="ECO:0000259" key="2">
    <source>
        <dbReference type="Pfam" id="PF03732"/>
    </source>
</evidence>
<dbReference type="Pfam" id="PF13650">
    <property type="entry name" value="Asp_protease_2"/>
    <property type="match status" value="1"/>
</dbReference>
<dbReference type="AlphaFoldDB" id="A0AAV1X6S8"/>
<feature type="region of interest" description="Disordered" evidence="1">
    <location>
        <begin position="258"/>
        <end position="283"/>
    </location>
</feature>
<reference evidence="3 4" key="1">
    <citation type="submission" date="2024-03" db="EMBL/GenBank/DDBJ databases">
        <authorList>
            <person name="Martinez-Hernandez J."/>
        </authorList>
    </citation>
    <scope>NUCLEOTIDE SEQUENCE [LARGE SCALE GENOMIC DNA]</scope>
</reference>
<dbReference type="Gene3D" id="2.40.70.10">
    <property type="entry name" value="Acid Proteases"/>
    <property type="match status" value="1"/>
</dbReference>
<proteinExistence type="predicted"/>
<dbReference type="EMBL" id="CAXHTB010000012">
    <property type="protein sequence ID" value="CAL0316919.1"/>
    <property type="molecule type" value="Genomic_DNA"/>
</dbReference>
<protein>
    <recommendedName>
        <fullName evidence="2">Retrotransposon gag domain-containing protein</fullName>
    </recommendedName>
</protein>
<dbReference type="Proteomes" id="UP001497480">
    <property type="component" value="Unassembled WGS sequence"/>
</dbReference>
<feature type="compositionally biased region" description="Low complexity" evidence="1">
    <location>
        <begin position="1"/>
        <end position="19"/>
    </location>
</feature>
<dbReference type="PANTHER" id="PTHR33067:SF35">
    <property type="entry name" value="ASPARTIC PEPTIDASE DDI1-TYPE DOMAIN-CONTAINING PROTEIN"/>
    <property type="match status" value="1"/>
</dbReference>
<evidence type="ECO:0000313" key="4">
    <source>
        <dbReference type="Proteomes" id="UP001497480"/>
    </source>
</evidence>
<feature type="compositionally biased region" description="Basic and acidic residues" evidence="1">
    <location>
        <begin position="392"/>
        <end position="411"/>
    </location>
</feature>
<keyword evidence="4" id="KW-1185">Reference proteome</keyword>
<dbReference type="PANTHER" id="PTHR33067">
    <property type="entry name" value="RNA-DIRECTED DNA POLYMERASE-RELATED"/>
    <property type="match status" value="1"/>
</dbReference>
<accession>A0AAV1X6S8</accession>
<evidence type="ECO:0000313" key="3">
    <source>
        <dbReference type="EMBL" id="CAL0316919.1"/>
    </source>
</evidence>
<name>A0AAV1X6S8_LUPLU</name>
<feature type="region of interest" description="Disordered" evidence="1">
    <location>
        <begin position="1"/>
        <end position="21"/>
    </location>
</feature>
<feature type="region of interest" description="Disordered" evidence="1">
    <location>
        <begin position="392"/>
        <end position="430"/>
    </location>
</feature>
<feature type="compositionally biased region" description="Polar residues" evidence="1">
    <location>
        <begin position="263"/>
        <end position="277"/>
    </location>
</feature>
<dbReference type="InterPro" id="IPR005162">
    <property type="entry name" value="Retrotrans_gag_dom"/>
</dbReference>
<evidence type="ECO:0000256" key="1">
    <source>
        <dbReference type="SAM" id="MobiDB-lite"/>
    </source>
</evidence>
<organism evidence="3 4">
    <name type="scientific">Lupinus luteus</name>
    <name type="common">European yellow lupine</name>
    <dbReference type="NCBI Taxonomy" id="3873"/>
    <lineage>
        <taxon>Eukaryota</taxon>
        <taxon>Viridiplantae</taxon>
        <taxon>Streptophyta</taxon>
        <taxon>Embryophyta</taxon>
        <taxon>Tracheophyta</taxon>
        <taxon>Spermatophyta</taxon>
        <taxon>Magnoliopsida</taxon>
        <taxon>eudicotyledons</taxon>
        <taxon>Gunneridae</taxon>
        <taxon>Pentapetalae</taxon>
        <taxon>rosids</taxon>
        <taxon>fabids</taxon>
        <taxon>Fabales</taxon>
        <taxon>Fabaceae</taxon>
        <taxon>Papilionoideae</taxon>
        <taxon>50 kb inversion clade</taxon>
        <taxon>genistoids sensu lato</taxon>
        <taxon>core genistoids</taxon>
        <taxon>Genisteae</taxon>
        <taxon>Lupinus</taxon>
    </lineage>
</organism>